<feature type="region of interest" description="Disordered" evidence="1">
    <location>
        <begin position="418"/>
        <end position="446"/>
    </location>
</feature>
<keyword evidence="3" id="KW-1185">Reference proteome</keyword>
<protein>
    <submittedName>
        <fullName evidence="2">Putative tail protein</fullName>
    </submittedName>
</protein>
<organism evidence="2 3">
    <name type="scientific">Eggerthella phage PMBT5</name>
    <dbReference type="NCBI Taxonomy" id="2283015"/>
    <lineage>
        <taxon>Viruses</taxon>
        <taxon>Duplodnaviria</taxon>
        <taxon>Heunggongvirae</taxon>
        <taxon>Uroviricota</taxon>
        <taxon>Caudoviricetes</taxon>
        <taxon>Lentavirus</taxon>
        <taxon>Lentavirus PMBT5</taxon>
    </lineage>
</organism>
<name>A0A345MKE1_9CAUD</name>
<reference evidence="2 3" key="1">
    <citation type="submission" date="2018-07" db="EMBL/GenBank/DDBJ databases">
        <title>Complete genome of the first Eggerthella lenta phage.</title>
        <authorList>
            <person name="Koberg S."/>
            <person name="Brinks E."/>
        </authorList>
    </citation>
    <scope>NUCLEOTIDE SEQUENCE [LARGE SCALE GENOMIC DNA]</scope>
</reference>
<dbReference type="EMBL" id="MH626557">
    <property type="protein sequence ID" value="AXH71804.1"/>
    <property type="molecule type" value="Genomic_DNA"/>
</dbReference>
<dbReference type="KEGG" id="vg:54998184"/>
<proteinExistence type="predicted"/>
<accession>A0A345MKE1</accession>
<dbReference type="Proteomes" id="UP000258104">
    <property type="component" value="Segment"/>
</dbReference>
<dbReference type="RefSeq" id="YP_009807306.1">
    <property type="nucleotide sequence ID" value="NC_048022.1"/>
</dbReference>
<evidence type="ECO:0000313" key="2">
    <source>
        <dbReference type="EMBL" id="AXH71804.1"/>
    </source>
</evidence>
<evidence type="ECO:0000256" key="1">
    <source>
        <dbReference type="SAM" id="MobiDB-lite"/>
    </source>
</evidence>
<sequence length="937" mass="100551">MIVLKLADGSTLHDVRDNNRQVVGYISDAKNAVGTLDFDIYPKHPAYNAIKAGSTKIRAYRDGMWTHDYTVESVTNDLQLKKHVTATDELQYLERIEVPSYKTGVDGVPQTVSGFSMWLIEYYNARSGGERFAFGQIEGDIIDPTTTLDRSSDSPATVASIVKDKIIDSMGGYVRVRRVDGVLTIDLKADAAGVCKQYIEFGENLVDYADEQDAGELCTAVTAESTYKNDAGDEVTITLADAPNGKYLTGYAKQGDTVTNTVAAAAYGVRRKHLTFDGIKDVYTLVENCEKYIAAHCEPVTTVNVSAADLSTLDSNVQSFDVGLYTRVKAAPMGFDAAFECQGAKRSLNDPTDDKYTLGWTWNSLSSINNRKSVETALGIGKLEQATTEIDQAAKDAAQQAQTAQDVASAANINATDAVTKADSAKEEATSASDTAQRAEAISAEAKQTATQANGVAQDASETASTAAITAAQAGATATEAKSTATQTASDLSNYATNTNLMLEDMQGQIDGSITTWFFAVPPTNENAPANEWTTTDLKNKHLGDLYYDTNTGYSYRWQVLQSVYSWQRITDVDVTKALADASKAQDTADAKRRVFYSQPVPPYDKGDLWSQGTNGEMLICATPKTDGMSFLASDWGKATKYTDDTKAIEAERLAEEAAKTATDFIDFGADGLIVGDMTDGALAGNVRIASDGIELRDGTSVLARLKAELLELAANSVNAIIKLCGGLGTIRQSTERFADGDHSSLTIESTESVAVKGANAQITATGSVFAGNVKSTPSDPAQYCGLQVTPNGSAIVSGYAATVGSATKVYLSSDKNLPVQINGSDMVDFVVAQGTSGGWRWRKWASGLAECVGSFSVSISTPTAWGAVFYGNVPRQSYPFTFISTPEEFITLQGGYFWIIADNNSKTQTNIAYCVSAREVASINVWIEYKVEGRWK</sequence>
<evidence type="ECO:0000313" key="3">
    <source>
        <dbReference type="Proteomes" id="UP000258104"/>
    </source>
</evidence>
<dbReference type="GeneID" id="54998184"/>